<gene>
    <name evidence="2" type="ORF">SPARVUS_LOCUS2997130</name>
</gene>
<evidence type="ECO:0000313" key="3">
    <source>
        <dbReference type="Proteomes" id="UP001162483"/>
    </source>
</evidence>
<dbReference type="Proteomes" id="UP001162483">
    <property type="component" value="Unassembled WGS sequence"/>
</dbReference>
<keyword evidence="1" id="KW-0812">Transmembrane</keyword>
<reference evidence="2" key="1">
    <citation type="submission" date="2023-05" db="EMBL/GenBank/DDBJ databases">
        <authorList>
            <person name="Stuckert A."/>
        </authorList>
    </citation>
    <scope>NUCLEOTIDE SEQUENCE</scope>
</reference>
<feature type="non-terminal residue" evidence="2">
    <location>
        <position position="60"/>
    </location>
</feature>
<keyword evidence="1" id="KW-1133">Transmembrane helix</keyword>
<name>A0ABN9BIU6_9NEOB</name>
<protein>
    <submittedName>
        <fullName evidence="2">Uncharacterized protein</fullName>
    </submittedName>
</protein>
<proteinExistence type="predicted"/>
<evidence type="ECO:0000256" key="1">
    <source>
        <dbReference type="SAM" id="Phobius"/>
    </source>
</evidence>
<feature type="transmembrane region" description="Helical" evidence="1">
    <location>
        <begin position="6"/>
        <end position="25"/>
    </location>
</feature>
<evidence type="ECO:0000313" key="2">
    <source>
        <dbReference type="EMBL" id="CAI9547498.1"/>
    </source>
</evidence>
<keyword evidence="3" id="KW-1185">Reference proteome</keyword>
<accession>A0ABN9BIU6</accession>
<dbReference type="EMBL" id="CATNWA010004294">
    <property type="protein sequence ID" value="CAI9547498.1"/>
    <property type="molecule type" value="Genomic_DNA"/>
</dbReference>
<keyword evidence="1" id="KW-0472">Membrane</keyword>
<comment type="caution">
    <text evidence="2">The sequence shown here is derived from an EMBL/GenBank/DDBJ whole genome shotgun (WGS) entry which is preliminary data.</text>
</comment>
<sequence>MAVIRTLVWGMTVIKTLVWGNMAVIRIAGNGVWCRSGHWYGSMAVIRTLLWVWQGSGRWY</sequence>
<organism evidence="2 3">
    <name type="scientific">Staurois parvus</name>
    <dbReference type="NCBI Taxonomy" id="386267"/>
    <lineage>
        <taxon>Eukaryota</taxon>
        <taxon>Metazoa</taxon>
        <taxon>Chordata</taxon>
        <taxon>Craniata</taxon>
        <taxon>Vertebrata</taxon>
        <taxon>Euteleostomi</taxon>
        <taxon>Amphibia</taxon>
        <taxon>Batrachia</taxon>
        <taxon>Anura</taxon>
        <taxon>Neobatrachia</taxon>
        <taxon>Ranoidea</taxon>
        <taxon>Ranidae</taxon>
        <taxon>Staurois</taxon>
    </lineage>
</organism>